<dbReference type="OrthoDB" id="440781at2759"/>
<feature type="region of interest" description="Disordered" evidence="1">
    <location>
        <begin position="1"/>
        <end position="38"/>
    </location>
</feature>
<dbReference type="InterPro" id="IPR001012">
    <property type="entry name" value="UBX_dom"/>
</dbReference>
<feature type="compositionally biased region" description="Basic and acidic residues" evidence="1">
    <location>
        <begin position="189"/>
        <end position="201"/>
    </location>
</feature>
<evidence type="ECO:0000256" key="1">
    <source>
        <dbReference type="SAM" id="MobiDB-lite"/>
    </source>
</evidence>
<sequence length="213" mass="24559">MEGETTKETLETTQTVDNRAVKVLKPNDAPPPSDDDINYELSSAELKRQFHDQQQKTEQNSVLSTKEWKERNKKVAQYDKVTIRFRFPDRLEIESVFNPDDTLDIMTQFLKDQVLSRPEIPFYLFLTPPLQRIIAGKSLKALGLIPKAIIHFAYEKGHTNVTEYIKPGLVEQAQEKTPSQPVVAQTENKTQEDKPATEKKRVPLPSWLQKKKK</sequence>
<feature type="domain" description="UBX" evidence="2">
    <location>
        <begin position="76"/>
        <end position="152"/>
    </location>
</feature>
<dbReference type="Proteomes" id="UP000241769">
    <property type="component" value="Unassembled WGS sequence"/>
</dbReference>
<feature type="compositionally biased region" description="Basic and acidic residues" evidence="1">
    <location>
        <begin position="1"/>
        <end position="10"/>
    </location>
</feature>
<protein>
    <submittedName>
        <fullName evidence="3">Tether containing UBX domain for GLUT4</fullName>
    </submittedName>
</protein>
<dbReference type="GO" id="GO:0006886">
    <property type="term" value="P:intracellular protein transport"/>
    <property type="evidence" value="ECO:0007669"/>
    <property type="project" value="TreeGrafter"/>
</dbReference>
<feature type="compositionally biased region" description="Polar residues" evidence="1">
    <location>
        <begin position="175"/>
        <end position="188"/>
    </location>
</feature>
<dbReference type="Gene3D" id="3.10.20.90">
    <property type="entry name" value="Phosphatidylinositol 3-kinase Catalytic Subunit, Chain A, domain 1"/>
    <property type="match status" value="1"/>
</dbReference>
<dbReference type="EMBL" id="MDYQ01000043">
    <property type="protein sequence ID" value="PRP85546.1"/>
    <property type="molecule type" value="Genomic_DNA"/>
</dbReference>
<dbReference type="InterPro" id="IPR029071">
    <property type="entry name" value="Ubiquitin-like_domsf"/>
</dbReference>
<keyword evidence="4" id="KW-1185">Reference proteome</keyword>
<gene>
    <name evidence="3" type="ORF">PROFUN_06778</name>
</gene>
<organism evidence="3 4">
    <name type="scientific">Planoprotostelium fungivorum</name>
    <dbReference type="NCBI Taxonomy" id="1890364"/>
    <lineage>
        <taxon>Eukaryota</taxon>
        <taxon>Amoebozoa</taxon>
        <taxon>Evosea</taxon>
        <taxon>Variosea</taxon>
        <taxon>Cavosteliida</taxon>
        <taxon>Cavosteliaceae</taxon>
        <taxon>Planoprotostelium</taxon>
    </lineage>
</organism>
<dbReference type="AlphaFoldDB" id="A0A2P6NNM3"/>
<dbReference type="GO" id="GO:0012506">
    <property type="term" value="C:vesicle membrane"/>
    <property type="evidence" value="ECO:0007669"/>
    <property type="project" value="TreeGrafter"/>
</dbReference>
<dbReference type="PANTHER" id="PTHR46467">
    <property type="entry name" value="TETHER CONTAINING UBX DOMAIN FOR GLUT4"/>
    <property type="match status" value="1"/>
</dbReference>
<dbReference type="PANTHER" id="PTHR46467:SF1">
    <property type="entry name" value="TETHER CONTAINING UBX DOMAIN FOR GLUT4"/>
    <property type="match status" value="1"/>
</dbReference>
<dbReference type="GO" id="GO:0005634">
    <property type="term" value="C:nucleus"/>
    <property type="evidence" value="ECO:0007669"/>
    <property type="project" value="TreeGrafter"/>
</dbReference>
<accession>A0A2P6NNM3</accession>
<comment type="caution">
    <text evidence="3">The sequence shown here is derived from an EMBL/GenBank/DDBJ whole genome shotgun (WGS) entry which is preliminary data.</text>
</comment>
<dbReference type="GO" id="GO:0005737">
    <property type="term" value="C:cytoplasm"/>
    <property type="evidence" value="ECO:0007669"/>
    <property type="project" value="TreeGrafter"/>
</dbReference>
<evidence type="ECO:0000313" key="4">
    <source>
        <dbReference type="Proteomes" id="UP000241769"/>
    </source>
</evidence>
<feature type="region of interest" description="Disordered" evidence="1">
    <location>
        <begin position="175"/>
        <end position="213"/>
    </location>
</feature>
<dbReference type="SUPFAM" id="SSF54236">
    <property type="entry name" value="Ubiquitin-like"/>
    <property type="match status" value="1"/>
</dbReference>
<name>A0A2P6NNM3_9EUKA</name>
<evidence type="ECO:0000313" key="3">
    <source>
        <dbReference type="EMBL" id="PRP85546.1"/>
    </source>
</evidence>
<dbReference type="InParanoid" id="A0A2P6NNM3"/>
<reference evidence="3 4" key="1">
    <citation type="journal article" date="2018" name="Genome Biol. Evol.">
        <title>Multiple Roots of Fruiting Body Formation in Amoebozoa.</title>
        <authorList>
            <person name="Hillmann F."/>
            <person name="Forbes G."/>
            <person name="Novohradska S."/>
            <person name="Ferling I."/>
            <person name="Riege K."/>
            <person name="Groth M."/>
            <person name="Westermann M."/>
            <person name="Marz M."/>
            <person name="Spaller T."/>
            <person name="Winckler T."/>
            <person name="Schaap P."/>
            <person name="Glockner G."/>
        </authorList>
    </citation>
    <scope>NUCLEOTIDE SEQUENCE [LARGE SCALE GENOMIC DNA]</scope>
    <source>
        <strain evidence="3 4">Jena</strain>
    </source>
</reference>
<proteinExistence type="predicted"/>
<dbReference type="PROSITE" id="PS50033">
    <property type="entry name" value="UBX"/>
    <property type="match status" value="1"/>
</dbReference>
<evidence type="ECO:0000259" key="2">
    <source>
        <dbReference type="PROSITE" id="PS50033"/>
    </source>
</evidence>